<dbReference type="Proteomes" id="UP001500630">
    <property type="component" value="Unassembled WGS sequence"/>
</dbReference>
<comment type="caution">
    <text evidence="2">The sequence shown here is derived from an EMBL/GenBank/DDBJ whole genome shotgun (WGS) entry which is preliminary data.</text>
</comment>
<feature type="region of interest" description="Disordered" evidence="1">
    <location>
        <begin position="1"/>
        <end position="47"/>
    </location>
</feature>
<reference evidence="3" key="1">
    <citation type="journal article" date="2019" name="Int. J. Syst. Evol. Microbiol.">
        <title>The Global Catalogue of Microorganisms (GCM) 10K type strain sequencing project: providing services to taxonomists for standard genome sequencing and annotation.</title>
        <authorList>
            <consortium name="The Broad Institute Genomics Platform"/>
            <consortium name="The Broad Institute Genome Sequencing Center for Infectious Disease"/>
            <person name="Wu L."/>
            <person name="Ma J."/>
        </authorList>
    </citation>
    <scope>NUCLEOTIDE SEQUENCE [LARGE SCALE GENOMIC DNA]</scope>
    <source>
        <strain evidence="3">JCM 17326</strain>
    </source>
</reference>
<proteinExistence type="predicted"/>
<name>A0ABP6VNJ6_9ACTN</name>
<accession>A0ABP6VNJ6</accession>
<sequence>MRMAGRHAKAVTDVPAKGKLKNKDSADSQESPDPRSHRARYGAGEET</sequence>
<keyword evidence="3" id="KW-1185">Reference proteome</keyword>
<protein>
    <submittedName>
        <fullName evidence="2">Uncharacterized protein</fullName>
    </submittedName>
</protein>
<evidence type="ECO:0000313" key="2">
    <source>
        <dbReference type="EMBL" id="GAA3537247.1"/>
    </source>
</evidence>
<organism evidence="2 3">
    <name type="scientific">Nonomuraea rosea</name>
    <dbReference type="NCBI Taxonomy" id="638574"/>
    <lineage>
        <taxon>Bacteria</taxon>
        <taxon>Bacillati</taxon>
        <taxon>Actinomycetota</taxon>
        <taxon>Actinomycetes</taxon>
        <taxon>Streptosporangiales</taxon>
        <taxon>Streptosporangiaceae</taxon>
        <taxon>Nonomuraea</taxon>
    </lineage>
</organism>
<evidence type="ECO:0000256" key="1">
    <source>
        <dbReference type="SAM" id="MobiDB-lite"/>
    </source>
</evidence>
<gene>
    <name evidence="2" type="ORF">GCM10022419_016380</name>
</gene>
<evidence type="ECO:0000313" key="3">
    <source>
        <dbReference type="Proteomes" id="UP001500630"/>
    </source>
</evidence>
<dbReference type="EMBL" id="BAABDQ010000003">
    <property type="protein sequence ID" value="GAA3537247.1"/>
    <property type="molecule type" value="Genomic_DNA"/>
</dbReference>
<feature type="compositionally biased region" description="Basic and acidic residues" evidence="1">
    <location>
        <begin position="21"/>
        <end position="36"/>
    </location>
</feature>